<dbReference type="Proteomes" id="UP001165065">
    <property type="component" value="Unassembled WGS sequence"/>
</dbReference>
<sequence>MKSFLVASLLATASAFAPSSLSPRSHTALSANELEIGVTAPLGVFDPLNQLVLFPEKFERRRAVERKHGRISMIAVVGMLVHNAGIEFPGYLSPSNDLKFSDIPDGFTGLFSVPTLGLLQIFLVAGFIEGGIWPASNYSGDYGTGYLGKTLEGEELKFKLDMELNQGRAAMLGITGAMIQEGIQGETLAEHIANANDSIFGPAHGAILIPGII</sequence>
<dbReference type="SUPFAM" id="SSF103511">
    <property type="entry name" value="Chlorophyll a-b binding protein"/>
    <property type="match status" value="1"/>
</dbReference>
<comment type="similarity">
    <text evidence="2">Belongs to the fucoxanthin chlorophyll protein family.</text>
</comment>
<reference evidence="7" key="1">
    <citation type="journal article" date="2023" name="Commun. Biol.">
        <title>Genome analysis of Parmales, the sister group of diatoms, reveals the evolutionary specialization of diatoms from phago-mixotrophs to photoautotrophs.</title>
        <authorList>
            <person name="Ban H."/>
            <person name="Sato S."/>
            <person name="Yoshikawa S."/>
            <person name="Yamada K."/>
            <person name="Nakamura Y."/>
            <person name="Ichinomiya M."/>
            <person name="Sato N."/>
            <person name="Blanc-Mathieu R."/>
            <person name="Endo H."/>
            <person name="Kuwata A."/>
            <person name="Ogata H."/>
        </authorList>
    </citation>
    <scope>NUCLEOTIDE SEQUENCE [LARGE SCALE GENOMIC DNA]</scope>
</reference>
<dbReference type="Gene3D" id="1.10.3460.10">
    <property type="entry name" value="Chlorophyll a/b binding protein domain"/>
    <property type="match status" value="1"/>
</dbReference>
<evidence type="ECO:0000256" key="5">
    <source>
        <dbReference type="SAM" id="SignalP"/>
    </source>
</evidence>
<keyword evidence="7" id="KW-1185">Reference proteome</keyword>
<dbReference type="EMBL" id="BRYA01000094">
    <property type="protein sequence ID" value="GMI38926.1"/>
    <property type="molecule type" value="Genomic_DNA"/>
</dbReference>
<feature type="chain" id="PRO_5040961979" evidence="5">
    <location>
        <begin position="16"/>
        <end position="213"/>
    </location>
</feature>
<comment type="caution">
    <text evidence="6">The sequence shown here is derived from an EMBL/GenBank/DDBJ whole genome shotgun (WGS) entry which is preliminary data.</text>
</comment>
<dbReference type="GO" id="GO:0009507">
    <property type="term" value="C:chloroplast"/>
    <property type="evidence" value="ECO:0007669"/>
    <property type="project" value="UniProtKB-SubCell"/>
</dbReference>
<evidence type="ECO:0000256" key="4">
    <source>
        <dbReference type="ARBA" id="ARBA00022640"/>
    </source>
</evidence>
<accession>A0A9W7L7Z9</accession>
<organism evidence="6 7">
    <name type="scientific">Triparma columacea</name>
    <dbReference type="NCBI Taxonomy" id="722753"/>
    <lineage>
        <taxon>Eukaryota</taxon>
        <taxon>Sar</taxon>
        <taxon>Stramenopiles</taxon>
        <taxon>Ochrophyta</taxon>
        <taxon>Bolidophyceae</taxon>
        <taxon>Parmales</taxon>
        <taxon>Triparmaceae</taxon>
        <taxon>Triparma</taxon>
    </lineage>
</organism>
<dbReference type="InterPro" id="IPR022796">
    <property type="entry name" value="Chloroa_b-bind"/>
</dbReference>
<evidence type="ECO:0000256" key="2">
    <source>
        <dbReference type="ARBA" id="ARBA00005933"/>
    </source>
</evidence>
<name>A0A9W7L7Z9_9STRA</name>
<evidence type="ECO:0000256" key="1">
    <source>
        <dbReference type="ARBA" id="ARBA00004229"/>
    </source>
</evidence>
<evidence type="ECO:0000313" key="6">
    <source>
        <dbReference type="EMBL" id="GMI38926.1"/>
    </source>
</evidence>
<keyword evidence="4" id="KW-0934">Plastid</keyword>
<protein>
    <submittedName>
        <fullName evidence="6">Uncharacterized protein</fullName>
    </submittedName>
</protein>
<gene>
    <name evidence="6" type="ORF">TrCOL_g11825</name>
</gene>
<keyword evidence="5" id="KW-0732">Signal</keyword>
<dbReference type="OrthoDB" id="405870at2759"/>
<dbReference type="Pfam" id="PF00504">
    <property type="entry name" value="Chloroa_b-bind"/>
    <property type="match status" value="1"/>
</dbReference>
<proteinExistence type="inferred from homology"/>
<comment type="subcellular location">
    <subcellularLocation>
        <location evidence="1">Plastid</location>
        <location evidence="1">Chloroplast</location>
    </subcellularLocation>
</comment>
<evidence type="ECO:0000313" key="7">
    <source>
        <dbReference type="Proteomes" id="UP001165065"/>
    </source>
</evidence>
<feature type="signal peptide" evidence="5">
    <location>
        <begin position="1"/>
        <end position="15"/>
    </location>
</feature>
<dbReference type="AlphaFoldDB" id="A0A9W7L7Z9"/>
<keyword evidence="3" id="KW-0150">Chloroplast</keyword>
<evidence type="ECO:0000256" key="3">
    <source>
        <dbReference type="ARBA" id="ARBA00022528"/>
    </source>
</evidence>